<evidence type="ECO:0000256" key="4">
    <source>
        <dbReference type="ARBA" id="ARBA00022989"/>
    </source>
</evidence>
<keyword evidence="2" id="KW-0813">Transport</keyword>
<reference evidence="7 8" key="1">
    <citation type="submission" date="2017-05" db="EMBL/GenBank/DDBJ databases">
        <title>Draft genome sequence of Elsinoe australis.</title>
        <authorList>
            <person name="Cheng Q."/>
        </authorList>
    </citation>
    <scope>NUCLEOTIDE SEQUENCE [LARGE SCALE GENOMIC DNA]</scope>
    <source>
        <strain evidence="7 8">NL1</strain>
    </source>
</reference>
<feature type="transmembrane region" description="Helical" evidence="6">
    <location>
        <begin position="520"/>
        <end position="540"/>
    </location>
</feature>
<proteinExistence type="predicted"/>
<evidence type="ECO:0000313" key="7">
    <source>
        <dbReference type="EMBL" id="PSK34487.1"/>
    </source>
</evidence>
<dbReference type="GO" id="GO:0022857">
    <property type="term" value="F:transmembrane transporter activity"/>
    <property type="evidence" value="ECO:0007669"/>
    <property type="project" value="InterPro"/>
</dbReference>
<feature type="transmembrane region" description="Helical" evidence="6">
    <location>
        <begin position="119"/>
        <end position="137"/>
    </location>
</feature>
<comment type="caution">
    <text evidence="7">The sequence shown here is derived from an EMBL/GenBank/DDBJ whole genome shotgun (WGS) entry which is preliminary data.</text>
</comment>
<dbReference type="PANTHER" id="PTHR45649:SF4">
    <property type="entry name" value="TRANSPORTER, PUTATIVE (EUROFUNG)-RELATED"/>
    <property type="match status" value="1"/>
</dbReference>
<feature type="transmembrane region" description="Helical" evidence="6">
    <location>
        <begin position="84"/>
        <end position="107"/>
    </location>
</feature>
<keyword evidence="3 6" id="KW-0812">Transmembrane</keyword>
<keyword evidence="8" id="KW-1185">Reference proteome</keyword>
<evidence type="ECO:0000256" key="3">
    <source>
        <dbReference type="ARBA" id="ARBA00022692"/>
    </source>
</evidence>
<dbReference type="STRING" id="40998.A0A2P7YEV6"/>
<sequence>MPAFVGSVSHDREEVELKNRSDDTAIVNQATKDGILSNISELDGRHHDSLEAQQDADLSKTLSTPADGADMRRMGKEQRLIRRFRPLSITSFTAIATASWELGIFVITPGLTDGGRAGLLWNAIWCFLGFAPIYLSMAEMASMAPIAGAQYHWVSEFAPESCQRSLSYFTGWVSTIAWQAGNCIGMFLAGSLIQTMILINNEDYAFPAWHGTLLAMATMAVAYTANVYGARALPYWQNAVFAIHVAAYFGYIVPIWTSGAPRASHAQVWTDFQNEGGWSSITLAILIGQLSGIGNQTGVDTAAHMSEEVKDASATIPKAIIATYLINFVLLFPTIVTICYHIPDVAASLEDPTTYPAIYVLRQSMSNASMTGLLALITLILLASNIVYLAAVSRDLFAFARDKGLPFSKWLSAIDKTIPVNASRFSSVVAVLMSTIYIGSPVAFYAITSLGTVSLVLCYTISIGCLLWRRITKPETLPPARFSLGNKVGIFVNSAAVLFGVWAAFWLFWPQTTPVTAAGFNWASVIFVSILVVATVYFFVKGRRTYFGPVVEVLGRKDHFT</sequence>
<comment type="subcellular location">
    <subcellularLocation>
        <location evidence="1">Membrane</location>
        <topology evidence="1">Multi-pass membrane protein</topology>
    </subcellularLocation>
</comment>
<feature type="transmembrane region" description="Helical" evidence="6">
    <location>
        <begin position="488"/>
        <end position="508"/>
    </location>
</feature>
<dbReference type="Proteomes" id="UP000243723">
    <property type="component" value="Unassembled WGS sequence"/>
</dbReference>
<gene>
    <name evidence="7" type="ORF">B9Z65_8813</name>
</gene>
<dbReference type="OrthoDB" id="3257095at2759"/>
<feature type="transmembrane region" description="Helical" evidence="6">
    <location>
        <begin position="235"/>
        <end position="257"/>
    </location>
</feature>
<evidence type="ECO:0000256" key="5">
    <source>
        <dbReference type="ARBA" id="ARBA00023136"/>
    </source>
</evidence>
<feature type="transmembrane region" description="Helical" evidence="6">
    <location>
        <begin position="176"/>
        <end position="198"/>
    </location>
</feature>
<evidence type="ECO:0000313" key="8">
    <source>
        <dbReference type="Proteomes" id="UP000243723"/>
    </source>
</evidence>
<dbReference type="PANTHER" id="PTHR45649">
    <property type="entry name" value="AMINO-ACID PERMEASE BAT1"/>
    <property type="match status" value="1"/>
</dbReference>
<keyword evidence="5 6" id="KW-0472">Membrane</keyword>
<feature type="transmembrane region" description="Helical" evidence="6">
    <location>
        <begin position="373"/>
        <end position="397"/>
    </location>
</feature>
<dbReference type="GO" id="GO:0016020">
    <property type="term" value="C:membrane"/>
    <property type="evidence" value="ECO:0007669"/>
    <property type="project" value="UniProtKB-SubCell"/>
</dbReference>
<feature type="transmembrane region" description="Helical" evidence="6">
    <location>
        <begin position="277"/>
        <end position="298"/>
    </location>
</feature>
<keyword evidence="4 6" id="KW-1133">Transmembrane helix</keyword>
<evidence type="ECO:0000256" key="1">
    <source>
        <dbReference type="ARBA" id="ARBA00004141"/>
    </source>
</evidence>
<dbReference type="EMBL" id="NHZQ01000447">
    <property type="protein sequence ID" value="PSK34487.1"/>
    <property type="molecule type" value="Genomic_DNA"/>
</dbReference>
<feature type="transmembrane region" description="Helical" evidence="6">
    <location>
        <begin position="418"/>
        <end position="438"/>
    </location>
</feature>
<feature type="transmembrane region" description="Helical" evidence="6">
    <location>
        <begin position="444"/>
        <end position="468"/>
    </location>
</feature>
<dbReference type="InterPro" id="IPR002293">
    <property type="entry name" value="AA/rel_permease1"/>
</dbReference>
<dbReference type="Pfam" id="PF13520">
    <property type="entry name" value="AA_permease_2"/>
    <property type="match status" value="1"/>
</dbReference>
<name>A0A2P7YEV6_9PEZI</name>
<dbReference type="Gene3D" id="1.20.1740.10">
    <property type="entry name" value="Amino acid/polyamine transporter I"/>
    <property type="match status" value="1"/>
</dbReference>
<organism evidence="7 8">
    <name type="scientific">Elsinoe australis</name>
    <dbReference type="NCBI Taxonomy" id="40998"/>
    <lineage>
        <taxon>Eukaryota</taxon>
        <taxon>Fungi</taxon>
        <taxon>Dikarya</taxon>
        <taxon>Ascomycota</taxon>
        <taxon>Pezizomycotina</taxon>
        <taxon>Dothideomycetes</taxon>
        <taxon>Dothideomycetidae</taxon>
        <taxon>Myriangiales</taxon>
        <taxon>Elsinoaceae</taxon>
        <taxon>Elsinoe</taxon>
    </lineage>
</organism>
<protein>
    <submittedName>
        <fullName evidence="7">Choline transport protein</fullName>
    </submittedName>
</protein>
<evidence type="ECO:0000256" key="6">
    <source>
        <dbReference type="SAM" id="Phobius"/>
    </source>
</evidence>
<feature type="transmembrane region" description="Helical" evidence="6">
    <location>
        <begin position="204"/>
        <end position="223"/>
    </location>
</feature>
<dbReference type="AlphaFoldDB" id="A0A2P7YEV6"/>
<accession>A0A2P7YEV6</accession>
<feature type="transmembrane region" description="Helical" evidence="6">
    <location>
        <begin position="319"/>
        <end position="343"/>
    </location>
</feature>
<evidence type="ECO:0000256" key="2">
    <source>
        <dbReference type="ARBA" id="ARBA00022448"/>
    </source>
</evidence>
<dbReference type="PIRSF" id="PIRSF006060">
    <property type="entry name" value="AA_transporter"/>
    <property type="match status" value="1"/>
</dbReference>